<keyword evidence="1" id="KW-0812">Transmembrane</keyword>
<dbReference type="EMBL" id="MJEH01000004">
    <property type="protein sequence ID" value="OEH94203.1"/>
    <property type="molecule type" value="Genomic_DNA"/>
</dbReference>
<feature type="transmembrane region" description="Helical" evidence="1">
    <location>
        <begin position="12"/>
        <end position="30"/>
    </location>
</feature>
<protein>
    <submittedName>
        <fullName evidence="2">Uncharacterized protein</fullName>
    </submittedName>
</protein>
<gene>
    <name evidence="2" type="ORF">BFG57_09125</name>
</gene>
<dbReference type="Proteomes" id="UP000095209">
    <property type="component" value="Unassembled WGS sequence"/>
</dbReference>
<organism evidence="2 3">
    <name type="scientific">Bacillus solimangrovi</name>
    <dbReference type="NCBI Taxonomy" id="1305675"/>
    <lineage>
        <taxon>Bacteria</taxon>
        <taxon>Bacillati</taxon>
        <taxon>Bacillota</taxon>
        <taxon>Bacilli</taxon>
        <taxon>Bacillales</taxon>
        <taxon>Bacillaceae</taxon>
        <taxon>Bacillus</taxon>
    </lineage>
</organism>
<name>A0A1E5LJD2_9BACI</name>
<proteinExistence type="predicted"/>
<evidence type="ECO:0000313" key="2">
    <source>
        <dbReference type="EMBL" id="OEH94203.1"/>
    </source>
</evidence>
<accession>A0A1E5LJD2</accession>
<keyword evidence="3" id="KW-1185">Reference proteome</keyword>
<reference evidence="2 3" key="1">
    <citation type="submission" date="2016-08" db="EMBL/GenBank/DDBJ databases">
        <title>Genome of Bacillus solimangrovi GH2-4.</title>
        <authorList>
            <person name="Lim S."/>
            <person name="Kim B.-C."/>
        </authorList>
    </citation>
    <scope>NUCLEOTIDE SEQUENCE [LARGE SCALE GENOMIC DNA]</scope>
    <source>
        <strain evidence="2 3">GH2-4</strain>
    </source>
</reference>
<evidence type="ECO:0000256" key="1">
    <source>
        <dbReference type="SAM" id="Phobius"/>
    </source>
</evidence>
<dbReference type="AlphaFoldDB" id="A0A1E5LJD2"/>
<sequence length="180" mass="21093">MINCKKMKFEIAVVVSILLTVTLVSVIYYYDTVIEQMDKDEYIKDNEMFTVYVRNQINIKQSLESAMNSQEDRFQHISSAQDYNYTNLKLSKLMEIPAQTSSFHLLLNVHLVKLQDKIKNGEFSETDRLEINDLLAFFEEYLHSIDLPSEDDRHEIGDTLKKVEEDVLVPFLISEKNPLY</sequence>
<comment type="caution">
    <text evidence="2">The sequence shown here is derived from an EMBL/GenBank/DDBJ whole genome shotgun (WGS) entry which is preliminary data.</text>
</comment>
<keyword evidence="1" id="KW-0472">Membrane</keyword>
<keyword evidence="1" id="KW-1133">Transmembrane helix</keyword>
<evidence type="ECO:0000313" key="3">
    <source>
        <dbReference type="Proteomes" id="UP000095209"/>
    </source>
</evidence>